<accession>A0A1H6LCW9</accession>
<proteinExistence type="predicted"/>
<dbReference type="AlphaFoldDB" id="A0A1H6LCW9"/>
<evidence type="ECO:0000313" key="1">
    <source>
        <dbReference type="EMBL" id="SEH86131.1"/>
    </source>
</evidence>
<protein>
    <submittedName>
        <fullName evidence="1">Uncharacterized protein</fullName>
    </submittedName>
</protein>
<dbReference type="STRING" id="420404.SAMN05421793_14112"/>
<gene>
    <name evidence="1" type="ORF">SAMN05421793_14112</name>
</gene>
<dbReference type="EMBL" id="FNWX01000041">
    <property type="protein sequence ID" value="SEH86131.1"/>
    <property type="molecule type" value="Genomic_DNA"/>
</dbReference>
<reference evidence="2" key="1">
    <citation type="submission" date="2016-10" db="EMBL/GenBank/DDBJ databases">
        <authorList>
            <person name="Varghese N."/>
            <person name="Submissions S."/>
        </authorList>
    </citation>
    <scope>NUCLEOTIDE SEQUENCE [LARGE SCALE GENOMIC DNA]</scope>
    <source>
        <strain evidence="2">DSM 19326</strain>
    </source>
</reference>
<organism evidence="1 2">
    <name type="scientific">Epilithonimonas hominis</name>
    <dbReference type="NCBI Taxonomy" id="420404"/>
    <lineage>
        <taxon>Bacteria</taxon>
        <taxon>Pseudomonadati</taxon>
        <taxon>Bacteroidota</taxon>
        <taxon>Flavobacteriia</taxon>
        <taxon>Flavobacteriales</taxon>
        <taxon>Weeksellaceae</taxon>
        <taxon>Chryseobacterium group</taxon>
        <taxon>Epilithonimonas</taxon>
    </lineage>
</organism>
<dbReference type="RefSeq" id="WP_164467764.1">
    <property type="nucleotide sequence ID" value="NZ_FNWX01000041.1"/>
</dbReference>
<dbReference type="Proteomes" id="UP000198555">
    <property type="component" value="Unassembled WGS sequence"/>
</dbReference>
<keyword evidence="2" id="KW-1185">Reference proteome</keyword>
<name>A0A1H6LCW9_9FLAO</name>
<sequence>MKKNDTLTKKALTPKKETIDFLLSYSKNLQPMKTKLKKTILVSKN</sequence>
<evidence type="ECO:0000313" key="2">
    <source>
        <dbReference type="Proteomes" id="UP000198555"/>
    </source>
</evidence>